<dbReference type="GO" id="GO:0008017">
    <property type="term" value="F:microtubule binding"/>
    <property type="evidence" value="ECO:0007669"/>
    <property type="project" value="InterPro"/>
</dbReference>
<dbReference type="PROSITE" id="PS00411">
    <property type="entry name" value="KINESIN_MOTOR_1"/>
    <property type="match status" value="1"/>
</dbReference>
<dbReference type="EMBL" id="AZBU02000005">
    <property type="protein sequence ID" value="TKR77759.1"/>
    <property type="molecule type" value="Genomic_DNA"/>
</dbReference>
<dbReference type="InterPro" id="IPR027417">
    <property type="entry name" value="P-loop_NTPase"/>
</dbReference>
<evidence type="ECO:0000256" key="6">
    <source>
        <dbReference type="ARBA" id="ARBA00022840"/>
    </source>
</evidence>
<evidence type="ECO:0000313" key="16">
    <source>
        <dbReference type="Proteomes" id="UP000298663"/>
    </source>
</evidence>
<dbReference type="AlphaFoldDB" id="A0A4U5N5D8"/>
<feature type="coiled-coil region" evidence="12">
    <location>
        <begin position="410"/>
        <end position="579"/>
    </location>
</feature>
<keyword evidence="5 10" id="KW-0547">Nucleotide-binding</keyword>
<keyword evidence="8 10" id="KW-0505">Motor protein</keyword>
<dbReference type="Proteomes" id="UP000298663">
    <property type="component" value="Unassembled WGS sequence"/>
</dbReference>
<evidence type="ECO:0000256" key="7">
    <source>
        <dbReference type="ARBA" id="ARBA00023054"/>
    </source>
</evidence>
<evidence type="ECO:0000256" key="9">
    <source>
        <dbReference type="ARBA" id="ARBA00023212"/>
    </source>
</evidence>
<keyword evidence="3" id="KW-0963">Cytoplasm</keyword>
<evidence type="ECO:0000256" key="2">
    <source>
        <dbReference type="ARBA" id="ARBA00004245"/>
    </source>
</evidence>
<evidence type="ECO:0000256" key="3">
    <source>
        <dbReference type="ARBA" id="ARBA00022490"/>
    </source>
</evidence>
<dbReference type="SMART" id="SM00129">
    <property type="entry name" value="KISc"/>
    <property type="match status" value="1"/>
</dbReference>
<protein>
    <recommendedName>
        <fullName evidence="11">Kinesin-like protein</fullName>
    </recommendedName>
</protein>
<accession>A0A4U5N5D8</accession>
<dbReference type="PROSITE" id="PS50067">
    <property type="entry name" value="KINESIN_MOTOR_2"/>
    <property type="match status" value="1"/>
</dbReference>
<comment type="similarity">
    <text evidence="10 11">Belongs to the TRAFAC class myosin-kinesin ATPase superfamily. Kinesin family.</text>
</comment>
<feature type="domain" description="Kinesin motor" evidence="14">
    <location>
        <begin position="8"/>
        <end position="339"/>
    </location>
</feature>
<dbReference type="PANTHER" id="PTHR47969">
    <property type="entry name" value="CHROMOSOME-ASSOCIATED KINESIN KIF4A-RELATED"/>
    <property type="match status" value="1"/>
</dbReference>
<dbReference type="STRING" id="34508.A0A4U5N5D8"/>
<organism evidence="15 16">
    <name type="scientific">Steinernema carpocapsae</name>
    <name type="common">Entomopathogenic nematode</name>
    <dbReference type="NCBI Taxonomy" id="34508"/>
    <lineage>
        <taxon>Eukaryota</taxon>
        <taxon>Metazoa</taxon>
        <taxon>Ecdysozoa</taxon>
        <taxon>Nematoda</taxon>
        <taxon>Chromadorea</taxon>
        <taxon>Rhabditida</taxon>
        <taxon>Tylenchina</taxon>
        <taxon>Panagrolaimomorpha</taxon>
        <taxon>Strongyloidoidea</taxon>
        <taxon>Steinernematidae</taxon>
        <taxon>Steinernema</taxon>
    </lineage>
</organism>
<dbReference type="Gene3D" id="3.40.850.10">
    <property type="entry name" value="Kinesin motor domain"/>
    <property type="match status" value="1"/>
</dbReference>
<keyword evidence="4 11" id="KW-0493">Microtubule</keyword>
<proteinExistence type="inferred from homology"/>
<reference evidence="15 16" key="2">
    <citation type="journal article" date="2019" name="G3 (Bethesda)">
        <title>Hybrid Assembly of the Genome of the Entomopathogenic Nematode Steinernema carpocapsae Identifies the X-Chromosome.</title>
        <authorList>
            <person name="Serra L."/>
            <person name="Macchietto M."/>
            <person name="Macias-Munoz A."/>
            <person name="McGill C.J."/>
            <person name="Rodriguez I.M."/>
            <person name="Rodriguez B."/>
            <person name="Murad R."/>
            <person name="Mortazavi A."/>
        </authorList>
    </citation>
    <scope>NUCLEOTIDE SEQUENCE [LARGE SCALE GENOMIC DNA]</scope>
    <source>
        <strain evidence="15 16">ALL</strain>
    </source>
</reference>
<evidence type="ECO:0000256" key="12">
    <source>
        <dbReference type="SAM" id="Coils"/>
    </source>
</evidence>
<dbReference type="SUPFAM" id="SSF52540">
    <property type="entry name" value="P-loop containing nucleoside triphosphate hydrolases"/>
    <property type="match status" value="1"/>
</dbReference>
<reference evidence="15 16" key="1">
    <citation type="journal article" date="2015" name="Genome Biol.">
        <title>Comparative genomics of Steinernema reveals deeply conserved gene regulatory networks.</title>
        <authorList>
            <person name="Dillman A.R."/>
            <person name="Macchietto M."/>
            <person name="Porter C.F."/>
            <person name="Rogers A."/>
            <person name="Williams B."/>
            <person name="Antoshechkin I."/>
            <person name="Lee M.M."/>
            <person name="Goodwin Z."/>
            <person name="Lu X."/>
            <person name="Lewis E.E."/>
            <person name="Goodrich-Blair H."/>
            <person name="Stock S.P."/>
            <person name="Adams B.J."/>
            <person name="Sternberg P.W."/>
            <person name="Mortazavi A."/>
        </authorList>
    </citation>
    <scope>NUCLEOTIDE SEQUENCE [LARGE SCALE GENOMIC DNA]</scope>
    <source>
        <strain evidence="15 16">ALL</strain>
    </source>
</reference>
<sequence>MAEAEVDNVRVVVRCRPLSDQEVSEGYDSAVKVDAQNNSITVVNPSTSHNEPLKTFTFDAVFDADCDQMTVYNRAARSIVENVLQGYNGTIFAYGQTGTGKTHTMSGNGNDPAERGVIPNSFAHIFDHISKCQHDKTFLVRVSYLEIYNEEIRDLLAKDQSQHLEIKEQHGVGVYVRGLQNVTVSNADDMDRIMQLGNNNRSVGATNMNAKSSRSHAMFTVTIECSEESDGRKHLTQGKLHLVDLAGSERQSKTGSTGQRLKEASKINLSLSTLGNVISALVDAKSTHIPYRNSKLTRLLQDSLGGNSKTVMCACVGPASYNYDETISTLRYANRAKNIKNAARINEDPKDALLRKYQDEIELLKNQLENDEFSSGEEGEDDFDGGEVGGVHGRIRGKSGGGGGAYEDRIREMELDIAAKRAELEKQRGMTESERTKLRSDLAAKETELAKTRSEFEQLSAKLAQIEKKLIVGGENMLEKAQEQARLLDESNRELERAKQNETKLRKALESRHAERLDIEEKYNSLQEEASGKSKKLKKVWQMLNGSRAELNDLNAEHQREMEGLLDNVRQLKKELQLNMKVIDAYIPRDYLELIEKFVSWNDEVGEWQLKGIAYTGNNMRATKPIPPPFYRSESSQLQMLYSSYAETLGMVPSQAAKPPTQKLRLKSGKKERTAARLKALLD</sequence>
<keyword evidence="7 12" id="KW-0175">Coiled coil</keyword>
<comment type="subcellular location">
    <subcellularLocation>
        <location evidence="1">Cell projection</location>
        <location evidence="1">Cilium</location>
    </subcellularLocation>
    <subcellularLocation>
        <location evidence="2">Cytoplasm</location>
        <location evidence="2">Cytoskeleton</location>
    </subcellularLocation>
</comment>
<dbReference type="Gene3D" id="1.10.287.1490">
    <property type="match status" value="1"/>
</dbReference>
<comment type="caution">
    <text evidence="15">The sequence shown here is derived from an EMBL/GenBank/DDBJ whole genome shotgun (WGS) entry which is preliminary data.</text>
</comment>
<evidence type="ECO:0000256" key="10">
    <source>
        <dbReference type="PROSITE-ProRule" id="PRU00283"/>
    </source>
</evidence>
<gene>
    <name evidence="15" type="ORF">L596_018672</name>
</gene>
<dbReference type="GO" id="GO:0005929">
    <property type="term" value="C:cilium"/>
    <property type="evidence" value="ECO:0007669"/>
    <property type="project" value="UniProtKB-SubCell"/>
</dbReference>
<evidence type="ECO:0000256" key="5">
    <source>
        <dbReference type="ARBA" id="ARBA00022741"/>
    </source>
</evidence>
<evidence type="ECO:0000256" key="1">
    <source>
        <dbReference type="ARBA" id="ARBA00004138"/>
    </source>
</evidence>
<dbReference type="GO" id="GO:0003777">
    <property type="term" value="F:microtubule motor activity"/>
    <property type="evidence" value="ECO:0007669"/>
    <property type="project" value="InterPro"/>
</dbReference>
<name>A0A4U5N5D8_STECR</name>
<evidence type="ECO:0000259" key="14">
    <source>
        <dbReference type="PROSITE" id="PS50067"/>
    </source>
</evidence>
<dbReference type="InterPro" id="IPR019821">
    <property type="entry name" value="Kinesin_motor_CS"/>
</dbReference>
<evidence type="ECO:0000256" key="4">
    <source>
        <dbReference type="ARBA" id="ARBA00022701"/>
    </source>
</evidence>
<dbReference type="PANTHER" id="PTHR47969:SF21">
    <property type="entry name" value="KINESIN-LIKE PROTEIN"/>
    <property type="match status" value="1"/>
</dbReference>
<evidence type="ECO:0000256" key="8">
    <source>
        <dbReference type="ARBA" id="ARBA00023175"/>
    </source>
</evidence>
<keyword evidence="6 10" id="KW-0067">ATP-binding</keyword>
<dbReference type="GO" id="GO:0005524">
    <property type="term" value="F:ATP binding"/>
    <property type="evidence" value="ECO:0007669"/>
    <property type="project" value="UniProtKB-UniRule"/>
</dbReference>
<dbReference type="GO" id="GO:0007018">
    <property type="term" value="P:microtubule-based movement"/>
    <property type="evidence" value="ECO:0007669"/>
    <property type="project" value="InterPro"/>
</dbReference>
<dbReference type="OrthoDB" id="3176171at2759"/>
<dbReference type="InterPro" id="IPR001752">
    <property type="entry name" value="Kinesin_motor_dom"/>
</dbReference>
<evidence type="ECO:0000313" key="15">
    <source>
        <dbReference type="EMBL" id="TKR77759.1"/>
    </source>
</evidence>
<feature type="region of interest" description="Disordered" evidence="13">
    <location>
        <begin position="370"/>
        <end position="407"/>
    </location>
</feature>
<feature type="binding site" evidence="10">
    <location>
        <begin position="95"/>
        <end position="102"/>
    </location>
    <ligand>
        <name>ATP</name>
        <dbReference type="ChEBI" id="CHEBI:30616"/>
    </ligand>
</feature>
<feature type="compositionally biased region" description="Gly residues" evidence="13">
    <location>
        <begin position="386"/>
        <end position="405"/>
    </location>
</feature>
<dbReference type="FunFam" id="3.40.850.10:FF:000029">
    <property type="entry name" value="Kinesin-like protein KIF17"/>
    <property type="match status" value="1"/>
</dbReference>
<keyword evidence="16" id="KW-1185">Reference proteome</keyword>
<dbReference type="InterPro" id="IPR027640">
    <property type="entry name" value="Kinesin-like_fam"/>
</dbReference>
<dbReference type="PRINTS" id="PR00380">
    <property type="entry name" value="KINESINHEAVY"/>
</dbReference>
<feature type="compositionally biased region" description="Acidic residues" evidence="13">
    <location>
        <begin position="370"/>
        <end position="385"/>
    </location>
</feature>
<evidence type="ECO:0000256" key="13">
    <source>
        <dbReference type="SAM" id="MobiDB-lite"/>
    </source>
</evidence>
<keyword evidence="9" id="KW-0206">Cytoskeleton</keyword>
<dbReference type="Pfam" id="PF00225">
    <property type="entry name" value="Kinesin"/>
    <property type="match status" value="1"/>
</dbReference>
<dbReference type="InterPro" id="IPR036961">
    <property type="entry name" value="Kinesin_motor_dom_sf"/>
</dbReference>
<dbReference type="GO" id="GO:0005874">
    <property type="term" value="C:microtubule"/>
    <property type="evidence" value="ECO:0007669"/>
    <property type="project" value="UniProtKB-KW"/>
</dbReference>
<evidence type="ECO:0000256" key="11">
    <source>
        <dbReference type="RuleBase" id="RU000394"/>
    </source>
</evidence>